<sequence length="74" mass="8693">MIRNLREIAEDEIAIKATQQARPSKRIARLSSPYRYRLTQQLGDVFAAIGLPEEYERRRDELLLQSYKLKESAK</sequence>
<organism evidence="1 2">
    <name type="scientific">Microlunatus phosphovorus (strain ATCC 700054 / DSM 10555 / JCM 9379 / NBRC 101784 / NCIMB 13414 / VKM Ac-1990 / NM-1)</name>
    <dbReference type="NCBI Taxonomy" id="1032480"/>
    <lineage>
        <taxon>Bacteria</taxon>
        <taxon>Bacillati</taxon>
        <taxon>Actinomycetota</taxon>
        <taxon>Actinomycetes</taxon>
        <taxon>Propionibacteriales</taxon>
        <taxon>Propionibacteriaceae</taxon>
        <taxon>Microlunatus</taxon>
    </lineage>
</organism>
<proteinExistence type="predicted"/>
<dbReference type="HOGENOM" id="CLU_2683763_0_0_11"/>
<dbReference type="AlphaFoldDB" id="F5XM62"/>
<evidence type="ECO:0000313" key="2">
    <source>
        <dbReference type="Proteomes" id="UP000007947"/>
    </source>
</evidence>
<protein>
    <submittedName>
        <fullName evidence="1">Uncharacterized protein</fullName>
    </submittedName>
</protein>
<reference evidence="1 2" key="1">
    <citation type="submission" date="2011-05" db="EMBL/GenBank/DDBJ databases">
        <title>Whole genome sequence of Microlunatus phosphovorus NM-1.</title>
        <authorList>
            <person name="Hosoyama A."/>
            <person name="Sasaki K."/>
            <person name="Harada T."/>
            <person name="Igarashi R."/>
            <person name="Kawakoshi A."/>
            <person name="Sasagawa M."/>
            <person name="Fukada J."/>
            <person name="Nakamura S."/>
            <person name="Katano Y."/>
            <person name="Hanada S."/>
            <person name="Kamagata Y."/>
            <person name="Nakamura N."/>
            <person name="Yamazaki S."/>
            <person name="Fujita N."/>
        </authorList>
    </citation>
    <scope>NUCLEOTIDE SEQUENCE [LARGE SCALE GENOMIC DNA]</scope>
    <source>
        <strain evidence="2">ATCC 700054 / DSM 10555 / JCM 9379 / NBRC 101784 / NCIMB 13414 / VKM Ac-1990 / NM-1</strain>
    </source>
</reference>
<accession>F5XM62</accession>
<dbReference type="Proteomes" id="UP000007947">
    <property type="component" value="Chromosome"/>
</dbReference>
<dbReference type="KEGG" id="mph:MLP_33050"/>
<dbReference type="EMBL" id="AP012204">
    <property type="protein sequence ID" value="BAK36319.1"/>
    <property type="molecule type" value="Genomic_DNA"/>
</dbReference>
<keyword evidence="2" id="KW-1185">Reference proteome</keyword>
<gene>
    <name evidence="1" type="ordered locus">MLP_33050</name>
</gene>
<name>F5XM62_MICPN</name>
<evidence type="ECO:0000313" key="1">
    <source>
        <dbReference type="EMBL" id="BAK36319.1"/>
    </source>
</evidence>